<accession>A0AAW9Q156</accession>
<gene>
    <name evidence="14" type="ORF">V4F39_04135</name>
</gene>
<evidence type="ECO:0000256" key="9">
    <source>
        <dbReference type="ARBA" id="ARBA00022989"/>
    </source>
</evidence>
<organism evidence="14 15">
    <name type="scientific">Aquincola agrisoli</name>
    <dbReference type="NCBI Taxonomy" id="3119538"/>
    <lineage>
        <taxon>Bacteria</taxon>
        <taxon>Pseudomonadati</taxon>
        <taxon>Pseudomonadota</taxon>
        <taxon>Betaproteobacteria</taxon>
        <taxon>Burkholderiales</taxon>
        <taxon>Sphaerotilaceae</taxon>
        <taxon>Aquincola</taxon>
    </lineage>
</organism>
<dbReference type="SUPFAM" id="SSF53807">
    <property type="entry name" value="Helical backbone' metal receptor"/>
    <property type="match status" value="1"/>
</dbReference>
<dbReference type="Pfam" id="PF01297">
    <property type="entry name" value="ZnuA"/>
    <property type="match status" value="1"/>
</dbReference>
<evidence type="ECO:0000256" key="1">
    <source>
        <dbReference type="ARBA" id="ARBA00004141"/>
    </source>
</evidence>
<keyword evidence="6 12" id="KW-0812">Transmembrane</keyword>
<dbReference type="Gene3D" id="1.10.3470.10">
    <property type="entry name" value="ABC transporter involved in vitamin B12 uptake, BtuC"/>
    <property type="match status" value="1"/>
</dbReference>
<sequence>MTMLMHDLYAMLWQPFVEFAFLRRAWVACLALALTCGPLGTLLVLRRMSLVGDAMAHALLPGAAVGYLAAGLSLGAMSAGAFAAALLVALLAGAVARFTPQREDASFAAFYLIALAAGVLLIAQRGGSVDLMHVLFGSVLAVDDASLQLVATVSGASLLLLALLWRPIVAGAVDPVFLRSVSRAAPAVHYAFLALVVANLVAGFQALGTLMAVGLLMLPATAARFWVRGLGALAGLSSVIAALSAWAGLLLSYHANLPSGPAIVLAAGGCYLASLAFGRHDSLRARWRRHPGTTGPARRPRAAALTVLGAAAAALLLAPAPQARAETVPPLPAKPRVVASFSILADLVREVGGDAFDVSSLVGPGGDAHVYEPTPAAVRQISSAQLVVVNGLRFEGWLDRLVFASGYRGPVLIASEGIAARQVFGAPDPHAWHDPAHVRRYVANLREGLTRLAPQEAAAIERRAAQYLQRLDALDTRLRARVAQVPPERRRAITSHDAFGYLAAAYGVRLVGVQGWTTAAEPSAADIARLMRQMQSEHVRALFLENTGNPRLAERIARDTGAVIGGTLYADTLSPPGAGADTLLRLLEHNLTTLTTAWLTAGRTATP</sequence>
<reference evidence="14 15" key="1">
    <citation type="submission" date="2024-02" db="EMBL/GenBank/DDBJ databases">
        <title>Genome sequence of Aquincola sp. MAHUQ-54.</title>
        <authorList>
            <person name="Huq M.A."/>
        </authorList>
    </citation>
    <scope>NUCLEOTIDE SEQUENCE [LARGE SCALE GENOMIC DNA]</scope>
    <source>
        <strain evidence="14 15">MAHUQ-54</strain>
    </source>
</reference>
<dbReference type="GO" id="GO:0055085">
    <property type="term" value="P:transmembrane transport"/>
    <property type="evidence" value="ECO:0007669"/>
    <property type="project" value="InterPro"/>
</dbReference>
<dbReference type="PANTHER" id="PTHR42953:SF1">
    <property type="entry name" value="METAL-BINDING PROTEIN HI_0362-RELATED"/>
    <property type="match status" value="1"/>
</dbReference>
<comment type="caution">
    <text evidence="14">The sequence shown here is derived from an EMBL/GenBank/DDBJ whole genome shotgun (WGS) entry which is preliminary data.</text>
</comment>
<dbReference type="Pfam" id="PF00950">
    <property type="entry name" value="ABC-3"/>
    <property type="match status" value="1"/>
</dbReference>
<evidence type="ECO:0000256" key="13">
    <source>
        <dbReference type="SAM" id="Phobius"/>
    </source>
</evidence>
<keyword evidence="8" id="KW-0732">Signal</keyword>
<evidence type="ECO:0000256" key="11">
    <source>
        <dbReference type="RuleBase" id="RU003512"/>
    </source>
</evidence>
<evidence type="ECO:0000256" key="6">
    <source>
        <dbReference type="ARBA" id="ARBA00022692"/>
    </source>
</evidence>
<dbReference type="SUPFAM" id="SSF81345">
    <property type="entry name" value="ABC transporter involved in vitamin B12 uptake, BtuC"/>
    <property type="match status" value="1"/>
</dbReference>
<dbReference type="GO" id="GO:0030001">
    <property type="term" value="P:metal ion transport"/>
    <property type="evidence" value="ECO:0007669"/>
    <property type="project" value="InterPro"/>
</dbReference>
<evidence type="ECO:0000256" key="2">
    <source>
        <dbReference type="ARBA" id="ARBA00004196"/>
    </source>
</evidence>
<dbReference type="InterPro" id="IPR037294">
    <property type="entry name" value="ABC_BtuC-like"/>
</dbReference>
<keyword evidence="9 13" id="KW-1133">Transmembrane helix</keyword>
<comment type="similarity">
    <text evidence="4 11">Belongs to the bacterial solute-binding protein 9 family.</text>
</comment>
<evidence type="ECO:0000256" key="3">
    <source>
        <dbReference type="ARBA" id="ARBA00008034"/>
    </source>
</evidence>
<dbReference type="GO" id="GO:0046872">
    <property type="term" value="F:metal ion binding"/>
    <property type="evidence" value="ECO:0007669"/>
    <property type="project" value="UniProtKB-KW"/>
</dbReference>
<keyword evidence="15" id="KW-1185">Reference proteome</keyword>
<feature type="transmembrane region" description="Helical" evidence="13">
    <location>
        <begin position="188"/>
        <end position="218"/>
    </location>
</feature>
<dbReference type="CDD" id="cd06550">
    <property type="entry name" value="TM_ABC_iron-siderophores_like"/>
    <property type="match status" value="1"/>
</dbReference>
<comment type="subcellular location">
    <subcellularLocation>
        <location evidence="2">Cell envelope</location>
    </subcellularLocation>
    <subcellularLocation>
        <location evidence="12">Cell membrane</location>
        <topology evidence="12">Multi-pass membrane protein</topology>
    </subcellularLocation>
    <subcellularLocation>
        <location evidence="1">Membrane</location>
        <topology evidence="1">Multi-pass membrane protein</topology>
    </subcellularLocation>
</comment>
<evidence type="ECO:0000313" key="15">
    <source>
        <dbReference type="Proteomes" id="UP001336250"/>
    </source>
</evidence>
<feature type="transmembrane region" description="Helical" evidence="13">
    <location>
        <begin position="145"/>
        <end position="168"/>
    </location>
</feature>
<evidence type="ECO:0000256" key="10">
    <source>
        <dbReference type="ARBA" id="ARBA00023136"/>
    </source>
</evidence>
<dbReference type="GO" id="GO:0030313">
    <property type="term" value="C:cell envelope"/>
    <property type="evidence" value="ECO:0007669"/>
    <property type="project" value="UniProtKB-SubCell"/>
</dbReference>
<keyword evidence="10 13" id="KW-0472">Membrane</keyword>
<dbReference type="PRINTS" id="PR00691">
    <property type="entry name" value="ADHESINB"/>
</dbReference>
<feature type="transmembrane region" description="Helical" evidence="13">
    <location>
        <begin position="230"/>
        <end position="253"/>
    </location>
</feature>
<keyword evidence="5 11" id="KW-0813">Transport</keyword>
<dbReference type="InterPro" id="IPR006128">
    <property type="entry name" value="Lipoprotein_PsaA-like"/>
</dbReference>
<dbReference type="InterPro" id="IPR006127">
    <property type="entry name" value="ZnuA-like"/>
</dbReference>
<evidence type="ECO:0000256" key="4">
    <source>
        <dbReference type="ARBA" id="ARBA00011028"/>
    </source>
</evidence>
<feature type="transmembrane region" description="Helical" evidence="13">
    <location>
        <begin position="105"/>
        <end position="124"/>
    </location>
</feature>
<dbReference type="GO" id="GO:0007155">
    <property type="term" value="P:cell adhesion"/>
    <property type="evidence" value="ECO:0007669"/>
    <property type="project" value="InterPro"/>
</dbReference>
<dbReference type="InterPro" id="IPR006129">
    <property type="entry name" value="AdhesinB"/>
</dbReference>
<dbReference type="AlphaFoldDB" id="A0AAW9Q156"/>
<keyword evidence="7" id="KW-0479">Metal-binding</keyword>
<dbReference type="InterPro" id="IPR001626">
    <property type="entry name" value="ABC_TroCD"/>
</dbReference>
<protein>
    <submittedName>
        <fullName evidence="14">Zinc ABC transporter substrate-binding protein</fullName>
    </submittedName>
</protein>
<feature type="transmembrane region" description="Helical" evidence="13">
    <location>
        <begin position="65"/>
        <end position="93"/>
    </location>
</feature>
<dbReference type="InterPro" id="IPR050492">
    <property type="entry name" value="Bact_metal-bind_prot9"/>
</dbReference>
<proteinExistence type="inferred from homology"/>
<evidence type="ECO:0000256" key="12">
    <source>
        <dbReference type="RuleBase" id="RU003943"/>
    </source>
</evidence>
<dbReference type="EMBL" id="JAZIBG010000012">
    <property type="protein sequence ID" value="MEF7613089.1"/>
    <property type="molecule type" value="Genomic_DNA"/>
</dbReference>
<feature type="transmembrane region" description="Helical" evidence="13">
    <location>
        <begin position="259"/>
        <end position="278"/>
    </location>
</feature>
<dbReference type="PRINTS" id="PR00690">
    <property type="entry name" value="ADHESNFAMILY"/>
</dbReference>
<comment type="similarity">
    <text evidence="3 12">Belongs to the ABC-3 integral membrane protein family.</text>
</comment>
<dbReference type="Gene3D" id="3.40.50.1980">
    <property type="entry name" value="Nitrogenase molybdenum iron protein domain"/>
    <property type="match status" value="2"/>
</dbReference>
<evidence type="ECO:0000313" key="14">
    <source>
        <dbReference type="EMBL" id="MEF7613089.1"/>
    </source>
</evidence>
<evidence type="ECO:0000256" key="7">
    <source>
        <dbReference type="ARBA" id="ARBA00022723"/>
    </source>
</evidence>
<dbReference type="PANTHER" id="PTHR42953">
    <property type="entry name" value="HIGH-AFFINITY ZINC UPTAKE SYSTEM PROTEIN ZNUA-RELATED"/>
    <property type="match status" value="1"/>
</dbReference>
<dbReference type="Proteomes" id="UP001336250">
    <property type="component" value="Unassembled WGS sequence"/>
</dbReference>
<dbReference type="GO" id="GO:0043190">
    <property type="term" value="C:ATP-binding cassette (ABC) transporter complex"/>
    <property type="evidence" value="ECO:0007669"/>
    <property type="project" value="InterPro"/>
</dbReference>
<feature type="transmembrane region" description="Helical" evidence="13">
    <location>
        <begin position="25"/>
        <end position="45"/>
    </location>
</feature>
<dbReference type="RefSeq" id="WP_332288021.1">
    <property type="nucleotide sequence ID" value="NZ_JAZIBG010000012.1"/>
</dbReference>
<name>A0AAW9Q156_9BURK</name>
<evidence type="ECO:0000256" key="8">
    <source>
        <dbReference type="ARBA" id="ARBA00022729"/>
    </source>
</evidence>
<evidence type="ECO:0000256" key="5">
    <source>
        <dbReference type="ARBA" id="ARBA00022448"/>
    </source>
</evidence>